<evidence type="ECO:0000313" key="3">
    <source>
        <dbReference type="Proteomes" id="UP000245462"/>
    </source>
</evidence>
<reference evidence="2 3" key="1">
    <citation type="submission" date="2018-04" db="EMBL/GenBank/DDBJ databases">
        <title>Genomic Encyclopedia of Type Strains, Phase IV (KMG-IV): sequencing the most valuable type-strain genomes for metagenomic binning, comparative biology and taxonomic classification.</title>
        <authorList>
            <person name="Goeker M."/>
        </authorList>
    </citation>
    <scope>NUCLEOTIDE SEQUENCE [LARGE SCALE GENOMIC DNA]</scope>
    <source>
        <strain evidence="2 3">DSM 28520</strain>
    </source>
</reference>
<organism evidence="2 3">
    <name type="scientific">Porphyromonas loveana</name>
    <dbReference type="NCBI Taxonomy" id="1884669"/>
    <lineage>
        <taxon>Bacteria</taxon>
        <taxon>Pseudomonadati</taxon>
        <taxon>Bacteroidota</taxon>
        <taxon>Bacteroidia</taxon>
        <taxon>Bacteroidales</taxon>
        <taxon>Porphyromonadaceae</taxon>
        <taxon>Porphyromonas</taxon>
    </lineage>
</organism>
<feature type="compositionally biased region" description="Basic residues" evidence="1">
    <location>
        <begin position="29"/>
        <end position="40"/>
    </location>
</feature>
<sequence length="40" mass="4622">MQPTKAYLYSELFSSKVRINPDKSTLSKQKNKKKGGNKMF</sequence>
<comment type="caution">
    <text evidence="2">The sequence shown here is derived from an EMBL/GenBank/DDBJ whole genome shotgun (WGS) entry which is preliminary data.</text>
</comment>
<feature type="region of interest" description="Disordered" evidence="1">
    <location>
        <begin position="20"/>
        <end position="40"/>
    </location>
</feature>
<gene>
    <name evidence="2" type="ORF">C7382_10494</name>
</gene>
<dbReference type="Proteomes" id="UP000245462">
    <property type="component" value="Unassembled WGS sequence"/>
</dbReference>
<name>A0A2U1FKU1_9PORP</name>
<proteinExistence type="predicted"/>
<evidence type="ECO:0000313" key="2">
    <source>
        <dbReference type="EMBL" id="PVZ12787.1"/>
    </source>
</evidence>
<dbReference type="AlphaFoldDB" id="A0A2U1FKU1"/>
<accession>A0A2U1FKU1</accession>
<dbReference type="EMBL" id="QEKY01000004">
    <property type="protein sequence ID" value="PVZ12787.1"/>
    <property type="molecule type" value="Genomic_DNA"/>
</dbReference>
<evidence type="ECO:0000256" key="1">
    <source>
        <dbReference type="SAM" id="MobiDB-lite"/>
    </source>
</evidence>
<protein>
    <submittedName>
        <fullName evidence="2">Uncharacterized protein</fullName>
    </submittedName>
</protein>
<keyword evidence="3" id="KW-1185">Reference proteome</keyword>